<organism evidence="1 2">
    <name type="scientific">Fusarium proliferatum (strain ET1)</name>
    <name type="common">Orchid endophyte fungus</name>
    <dbReference type="NCBI Taxonomy" id="1227346"/>
    <lineage>
        <taxon>Eukaryota</taxon>
        <taxon>Fungi</taxon>
        <taxon>Dikarya</taxon>
        <taxon>Ascomycota</taxon>
        <taxon>Pezizomycotina</taxon>
        <taxon>Sordariomycetes</taxon>
        <taxon>Hypocreomycetidae</taxon>
        <taxon>Hypocreales</taxon>
        <taxon>Nectriaceae</taxon>
        <taxon>Fusarium</taxon>
        <taxon>Fusarium fujikuroi species complex</taxon>
    </lineage>
</organism>
<accession>A0A1L7W263</accession>
<evidence type="ECO:0000313" key="1">
    <source>
        <dbReference type="EMBL" id="CZR46728.1"/>
    </source>
</evidence>
<dbReference type="AlphaFoldDB" id="A0A1L7W263"/>
<dbReference type="Proteomes" id="UP000183971">
    <property type="component" value="Unassembled WGS sequence"/>
</dbReference>
<name>A0A1L7W263_FUSPR</name>
<evidence type="ECO:0000313" key="2">
    <source>
        <dbReference type="Proteomes" id="UP000183971"/>
    </source>
</evidence>
<dbReference type="EMBL" id="FJOF01000010">
    <property type="protein sequence ID" value="CZR46728.1"/>
    <property type="molecule type" value="Genomic_DNA"/>
</dbReference>
<protein>
    <submittedName>
        <fullName evidence="1">Uncharacterized protein</fullName>
    </submittedName>
</protein>
<dbReference type="GeneID" id="42057044"/>
<proteinExistence type="predicted"/>
<keyword evidence="2" id="KW-1185">Reference proteome</keyword>
<comment type="caution">
    <text evidence="1">The sequence shown here is derived from an EMBL/GenBank/DDBJ whole genome shotgun (WGS) entry which is preliminary data.</text>
</comment>
<sequence>MFLLILSLRPIILTNIILLLIKVKNILYLQIPYII</sequence>
<dbReference type="VEuPathDB" id="FungiDB:FPRO_12178"/>
<dbReference type="RefSeq" id="XP_031087262.1">
    <property type="nucleotide sequence ID" value="XM_031221732.1"/>
</dbReference>
<gene>
    <name evidence="1" type="ORF">FPRO_12178</name>
</gene>
<reference evidence="2" key="1">
    <citation type="journal article" date="2016" name="Genome Biol. Evol.">
        <title>Comparative 'omics' of the Fusarium fujikuroi species complex highlights differences in genetic potential and metabolite synthesis.</title>
        <authorList>
            <person name="Niehaus E.-M."/>
            <person name="Muensterkoetter M."/>
            <person name="Proctor R.H."/>
            <person name="Brown D.W."/>
            <person name="Sharon A."/>
            <person name="Idan Y."/>
            <person name="Oren-Young L."/>
            <person name="Sieber C.M."/>
            <person name="Novak O."/>
            <person name="Pencik A."/>
            <person name="Tarkowska D."/>
            <person name="Hromadova K."/>
            <person name="Freeman S."/>
            <person name="Maymon M."/>
            <person name="Elazar M."/>
            <person name="Youssef S.A."/>
            <person name="El-Shabrawy E.S.M."/>
            <person name="Shalaby A.B.A."/>
            <person name="Houterman P."/>
            <person name="Brock N.L."/>
            <person name="Burkhardt I."/>
            <person name="Tsavkelova E.A."/>
            <person name="Dickschat J.S."/>
            <person name="Galuszka P."/>
            <person name="Gueldener U."/>
            <person name="Tudzynski B."/>
        </authorList>
    </citation>
    <scope>NUCLEOTIDE SEQUENCE [LARGE SCALE GENOMIC DNA]</scope>
    <source>
        <strain evidence="2">ET1</strain>
    </source>
</reference>